<name>X1KIZ9_9ZZZZ</name>
<protein>
    <submittedName>
        <fullName evidence="1">Uncharacterized protein</fullName>
    </submittedName>
</protein>
<dbReference type="AlphaFoldDB" id="X1KIZ9"/>
<sequence length="57" mass="6745">MNYSKLGKALHDSASYVSGELYHKTPATQRRWTKRAMNHVTFLEQRGFFISEIKEQR</sequence>
<accession>X1KIZ9</accession>
<organism evidence="1">
    <name type="scientific">marine sediment metagenome</name>
    <dbReference type="NCBI Taxonomy" id="412755"/>
    <lineage>
        <taxon>unclassified sequences</taxon>
        <taxon>metagenomes</taxon>
        <taxon>ecological metagenomes</taxon>
    </lineage>
</organism>
<gene>
    <name evidence="1" type="ORF">S03H2_68269</name>
</gene>
<proteinExistence type="predicted"/>
<reference evidence="1" key="1">
    <citation type="journal article" date="2014" name="Front. Microbiol.">
        <title>High frequency of phylogenetically diverse reductive dehalogenase-homologous genes in deep subseafloor sedimentary metagenomes.</title>
        <authorList>
            <person name="Kawai M."/>
            <person name="Futagami T."/>
            <person name="Toyoda A."/>
            <person name="Takaki Y."/>
            <person name="Nishi S."/>
            <person name="Hori S."/>
            <person name="Arai W."/>
            <person name="Tsubouchi T."/>
            <person name="Morono Y."/>
            <person name="Uchiyama I."/>
            <person name="Ito T."/>
            <person name="Fujiyama A."/>
            <person name="Inagaki F."/>
            <person name="Takami H."/>
        </authorList>
    </citation>
    <scope>NUCLEOTIDE SEQUENCE</scope>
    <source>
        <strain evidence="1">Expedition CK06-06</strain>
    </source>
</reference>
<comment type="caution">
    <text evidence="1">The sequence shown here is derived from an EMBL/GenBank/DDBJ whole genome shotgun (WGS) entry which is preliminary data.</text>
</comment>
<evidence type="ECO:0000313" key="1">
    <source>
        <dbReference type="EMBL" id="GAH82033.1"/>
    </source>
</evidence>
<dbReference type="EMBL" id="BARU01044856">
    <property type="protein sequence ID" value="GAH82033.1"/>
    <property type="molecule type" value="Genomic_DNA"/>
</dbReference>